<gene>
    <name evidence="1" type="ORF">I596_3277</name>
</gene>
<organism evidence="1 2">
    <name type="scientific">Dokdonella koreensis DS-123</name>
    <dbReference type="NCBI Taxonomy" id="1300342"/>
    <lineage>
        <taxon>Bacteria</taxon>
        <taxon>Pseudomonadati</taxon>
        <taxon>Pseudomonadota</taxon>
        <taxon>Gammaproteobacteria</taxon>
        <taxon>Lysobacterales</taxon>
        <taxon>Rhodanobacteraceae</taxon>
        <taxon>Dokdonella</taxon>
    </lineage>
</organism>
<name>A0A167H758_9GAMM</name>
<dbReference type="STRING" id="1300342.I596_3277"/>
<dbReference type="EMBL" id="CP015249">
    <property type="protein sequence ID" value="ANB19266.1"/>
    <property type="molecule type" value="Genomic_DNA"/>
</dbReference>
<accession>A0A167H758</accession>
<evidence type="ECO:0000313" key="2">
    <source>
        <dbReference type="Proteomes" id="UP000076830"/>
    </source>
</evidence>
<sequence length="210" mass="22494">MPTGIRRRAAPASRPGGGVSAITRGTWRCIAFFVAAIAALPAPAAEPASVRDFDNPQVGRIQLQVPPDWLAYERQDGAGTTFVRLLPPDSRRFGLEIQVNTRERLGLPALTVDGLPGYLVSRLSGLLPRFLETAVAPVRFGPAGDGAYARLTDRHPRQGEFLFLTRGVRLDGEAVIVFTLYSSDHDASVLTPVLAVAASVTIVRPVSAGR</sequence>
<dbReference type="KEGG" id="dko:I596_3277"/>
<dbReference type="Proteomes" id="UP000076830">
    <property type="component" value="Chromosome"/>
</dbReference>
<evidence type="ECO:0000313" key="1">
    <source>
        <dbReference type="EMBL" id="ANB19266.1"/>
    </source>
</evidence>
<protein>
    <submittedName>
        <fullName evidence="1">Uncharacterized protein</fullName>
    </submittedName>
</protein>
<reference evidence="1 2" key="1">
    <citation type="submission" date="2016-04" db="EMBL/GenBank/DDBJ databases">
        <title>Complete genome sequence of Dokdonella koreensis DS-123T.</title>
        <authorList>
            <person name="Kim J.F."/>
            <person name="Lee H."/>
            <person name="Kwak M.-J."/>
        </authorList>
    </citation>
    <scope>NUCLEOTIDE SEQUENCE [LARGE SCALE GENOMIC DNA]</scope>
    <source>
        <strain evidence="1 2">DS-123</strain>
    </source>
</reference>
<proteinExistence type="predicted"/>
<dbReference type="AlphaFoldDB" id="A0A167H758"/>
<keyword evidence="2" id="KW-1185">Reference proteome</keyword>